<dbReference type="AlphaFoldDB" id="A0AAD7SI40"/>
<accession>A0AAD7SI40</accession>
<dbReference type="Proteomes" id="UP001221898">
    <property type="component" value="Unassembled WGS sequence"/>
</dbReference>
<protein>
    <submittedName>
        <fullName evidence="1">Uncharacterized protein</fullName>
    </submittedName>
</protein>
<reference evidence="1" key="1">
    <citation type="journal article" date="2023" name="Science">
        <title>Genome structures resolve the early diversification of teleost fishes.</title>
        <authorList>
            <person name="Parey E."/>
            <person name="Louis A."/>
            <person name="Montfort J."/>
            <person name="Bouchez O."/>
            <person name="Roques C."/>
            <person name="Iampietro C."/>
            <person name="Lluch J."/>
            <person name="Castinel A."/>
            <person name="Donnadieu C."/>
            <person name="Desvignes T."/>
            <person name="Floi Bucao C."/>
            <person name="Jouanno E."/>
            <person name="Wen M."/>
            <person name="Mejri S."/>
            <person name="Dirks R."/>
            <person name="Jansen H."/>
            <person name="Henkel C."/>
            <person name="Chen W.J."/>
            <person name="Zahm M."/>
            <person name="Cabau C."/>
            <person name="Klopp C."/>
            <person name="Thompson A.W."/>
            <person name="Robinson-Rechavi M."/>
            <person name="Braasch I."/>
            <person name="Lecointre G."/>
            <person name="Bobe J."/>
            <person name="Postlethwait J.H."/>
            <person name="Berthelot C."/>
            <person name="Roest Crollius H."/>
            <person name="Guiguen Y."/>
        </authorList>
    </citation>
    <scope>NUCLEOTIDE SEQUENCE</scope>
    <source>
        <strain evidence="1">NC1722</strain>
    </source>
</reference>
<keyword evidence="2" id="KW-1185">Reference proteome</keyword>
<comment type="caution">
    <text evidence="1">The sequence shown here is derived from an EMBL/GenBank/DDBJ whole genome shotgun (WGS) entry which is preliminary data.</text>
</comment>
<evidence type="ECO:0000313" key="2">
    <source>
        <dbReference type="Proteomes" id="UP001221898"/>
    </source>
</evidence>
<organism evidence="1 2">
    <name type="scientific">Aldrovandia affinis</name>
    <dbReference type="NCBI Taxonomy" id="143900"/>
    <lineage>
        <taxon>Eukaryota</taxon>
        <taxon>Metazoa</taxon>
        <taxon>Chordata</taxon>
        <taxon>Craniata</taxon>
        <taxon>Vertebrata</taxon>
        <taxon>Euteleostomi</taxon>
        <taxon>Actinopterygii</taxon>
        <taxon>Neopterygii</taxon>
        <taxon>Teleostei</taxon>
        <taxon>Notacanthiformes</taxon>
        <taxon>Halosauridae</taxon>
        <taxon>Aldrovandia</taxon>
    </lineage>
</organism>
<name>A0AAD7SI40_9TELE</name>
<evidence type="ECO:0000313" key="1">
    <source>
        <dbReference type="EMBL" id="KAJ8401856.1"/>
    </source>
</evidence>
<sequence>MDAGDTSEMSEGALVGADHSCWDGESHLSKFPVLQPALAMANTGCYVTWGRKQNPHCSCGPAVNQKRGNLMCASAPFPLRAAAAVPVTGTEPRGWSACARPRPLLAPRPHSVTHCLVQSSLWQDQRPGLTPPTLTTADCQVQNPSLRQQRSFL</sequence>
<dbReference type="EMBL" id="JAINUG010000067">
    <property type="protein sequence ID" value="KAJ8401856.1"/>
    <property type="molecule type" value="Genomic_DNA"/>
</dbReference>
<gene>
    <name evidence="1" type="ORF">AAFF_G00374370</name>
</gene>
<proteinExistence type="predicted"/>